<dbReference type="EMBL" id="JACIED010000002">
    <property type="protein sequence ID" value="MBB4007615.1"/>
    <property type="molecule type" value="Genomic_DNA"/>
</dbReference>
<evidence type="ECO:0000313" key="1">
    <source>
        <dbReference type="EMBL" id="MBB4007615.1"/>
    </source>
</evidence>
<comment type="caution">
    <text evidence="1">The sequence shown here is derived from an EMBL/GenBank/DDBJ whole genome shotgun (WGS) entry which is preliminary data.</text>
</comment>
<name>A0A7W6HLU7_9HYPH</name>
<dbReference type="Proteomes" id="UP000544107">
    <property type="component" value="Unassembled WGS sequence"/>
</dbReference>
<sequence length="89" mass="9589">MPVTDSILFCPGSYVQKEGGPARSYPLEADLMEEAWDSAAAGRPTQKARARTVRLAMKTASDVNAAMSCKISFIAHSCSVMLLFCSPFV</sequence>
<proteinExistence type="predicted"/>
<reference evidence="1 2" key="1">
    <citation type="submission" date="2020-08" db="EMBL/GenBank/DDBJ databases">
        <title>Genomic Encyclopedia of Type Strains, Phase IV (KMG-IV): sequencing the most valuable type-strain genomes for metagenomic binning, comparative biology and taxonomic classification.</title>
        <authorList>
            <person name="Goeker M."/>
        </authorList>
    </citation>
    <scope>NUCLEOTIDE SEQUENCE [LARGE SCALE GENOMIC DNA]</scope>
    <source>
        <strain evidence="1 2">DSM 100021</strain>
    </source>
</reference>
<dbReference type="RefSeq" id="WP_162843906.1">
    <property type="nucleotide sequence ID" value="NZ_JACIED010000002.1"/>
</dbReference>
<gene>
    <name evidence="1" type="ORF">GGQ71_001878</name>
</gene>
<evidence type="ECO:0000313" key="2">
    <source>
        <dbReference type="Proteomes" id="UP000544107"/>
    </source>
</evidence>
<dbReference type="AlphaFoldDB" id="A0A7W6HLU7"/>
<accession>A0A7W6HLU7</accession>
<organism evidence="1 2">
    <name type="scientific">Allorhizobium taibaishanense</name>
    <dbReference type="NCBI Taxonomy" id="887144"/>
    <lineage>
        <taxon>Bacteria</taxon>
        <taxon>Pseudomonadati</taxon>
        <taxon>Pseudomonadota</taxon>
        <taxon>Alphaproteobacteria</taxon>
        <taxon>Hyphomicrobiales</taxon>
        <taxon>Rhizobiaceae</taxon>
        <taxon>Rhizobium/Agrobacterium group</taxon>
        <taxon>Allorhizobium</taxon>
    </lineage>
</organism>
<protein>
    <submittedName>
        <fullName evidence="1">Uncharacterized protein</fullName>
    </submittedName>
</protein>